<dbReference type="PROSITE" id="PS50897">
    <property type="entry name" value="CTLH"/>
    <property type="match status" value="1"/>
</dbReference>
<dbReference type="InterPro" id="IPR019775">
    <property type="entry name" value="WD40_repeat_CS"/>
</dbReference>
<dbReference type="PROSITE" id="PS50896">
    <property type="entry name" value="LISH"/>
    <property type="match status" value="1"/>
</dbReference>
<evidence type="ECO:0000256" key="1">
    <source>
        <dbReference type="ARBA" id="ARBA00002343"/>
    </source>
</evidence>
<protein>
    <recommendedName>
        <fullName evidence="6">CTLH domain-containing protein</fullName>
    </recommendedName>
</protein>
<proteinExistence type="predicted"/>
<dbReference type="SMART" id="SM00320">
    <property type="entry name" value="WD40"/>
    <property type="match status" value="6"/>
</dbReference>
<keyword evidence="3" id="KW-0677">Repeat</keyword>
<evidence type="ECO:0000313" key="7">
    <source>
        <dbReference type="EMBL" id="PHH77494.1"/>
    </source>
</evidence>
<dbReference type="InterPro" id="IPR036322">
    <property type="entry name" value="WD40_repeat_dom_sf"/>
</dbReference>
<evidence type="ECO:0000256" key="3">
    <source>
        <dbReference type="ARBA" id="ARBA00022737"/>
    </source>
</evidence>
<evidence type="ECO:0000256" key="5">
    <source>
        <dbReference type="SAM" id="MobiDB-lite"/>
    </source>
</evidence>
<dbReference type="OrthoDB" id="972532at2759"/>
<accession>A0A2C5ZDJ1</accession>
<reference evidence="7 8" key="1">
    <citation type="submission" date="2017-06" db="EMBL/GenBank/DDBJ databases">
        <title>Ant-infecting Ophiocordyceps genomes reveal a high diversity of potential behavioral manipulation genes and a possible major role for enterotoxins.</title>
        <authorList>
            <person name="De Bekker C."/>
            <person name="Evans H.C."/>
            <person name="Brachmann A."/>
            <person name="Hughes D.P."/>
        </authorList>
    </citation>
    <scope>NUCLEOTIDE SEQUENCE [LARGE SCALE GENOMIC DNA]</scope>
    <source>
        <strain evidence="7 8">1348a</strain>
    </source>
</reference>
<dbReference type="SUPFAM" id="SSF50978">
    <property type="entry name" value="WD40 repeat-like"/>
    <property type="match status" value="1"/>
</dbReference>
<organism evidence="7 8">
    <name type="scientific">Ophiocordyceps australis</name>
    <dbReference type="NCBI Taxonomy" id="1399860"/>
    <lineage>
        <taxon>Eukaryota</taxon>
        <taxon>Fungi</taxon>
        <taxon>Dikarya</taxon>
        <taxon>Ascomycota</taxon>
        <taxon>Pezizomycotina</taxon>
        <taxon>Sordariomycetes</taxon>
        <taxon>Hypocreomycetidae</taxon>
        <taxon>Hypocreales</taxon>
        <taxon>Ophiocordycipitaceae</taxon>
        <taxon>Ophiocordyceps</taxon>
    </lineage>
</organism>
<dbReference type="AlphaFoldDB" id="A0A2C5ZDJ1"/>
<dbReference type="PANTHER" id="PTHR22838">
    <property type="entry name" value="WD REPEAT PROTEIN 26-RELATED"/>
    <property type="match status" value="1"/>
</dbReference>
<sequence>MLICLFHSIVSRGFNPRRRLIVDQSAASRSPTVASYDPSESTPVSTAPLAATPFPQSLVRDTRASPRARAAVNIESSAAEAPAASSPSGVLGRRRRSPPDISRLDIDDSSASGDRTLSKKRQRRSSTEMLARGETVDHPNGDTSAAHSNGSVAAVGATNGAQKAVAVTNGASSGNADVGILQRSQEYKGHDREEVSRILIQALADMGYQASADTLCRESGFQLENPTVTAFRSAILHGRWSEAENLLSGATAADKGQEQGNGLILAPKADLGAMRFWVRQQKFLELLEQKESSQALTVLRGELTPLYQDTARLHFLSSLLMCRTVVELKSRAEWDGASGESRKHLLSQLSNCISPSVMLPENRLAVLLNQVKQAQVETCLYHTAKTQPSLYADHFCAKRHFPSEVAVELSHPGYEVWQVKFSHDGSKLAASGSSPAVVIYDTTYFQPVTILRGHEKGVGNLSWRPDDSLIVTCSQDNWARLWDVESGLMKHCIRQFEEPVSGCVWAADGESFVLGTLDRFYGLITFEANNRDDEGSSWQIGYRVQDLCGSRDGKWLVAIEDSETIYVYNAVARELVYRLNFSARPTSVMMSQNSHHVLVNKKDGEAQLIDLETRSPVQKFAGHTGGDFMIRSSLGGANENFAASGSDDGRILIWHKLIGATVQRLPGHSPRCNAVTWNPTDPCMLASCGDDGFIRIWTDKIRVPSFRVRHGTSSILDSVDLM</sequence>
<evidence type="ECO:0000256" key="2">
    <source>
        <dbReference type="ARBA" id="ARBA00022574"/>
    </source>
</evidence>
<evidence type="ECO:0000256" key="4">
    <source>
        <dbReference type="PROSITE-ProRule" id="PRU00221"/>
    </source>
</evidence>
<dbReference type="EMBL" id="NJEU01000266">
    <property type="protein sequence ID" value="PHH77494.1"/>
    <property type="molecule type" value="Genomic_DNA"/>
</dbReference>
<dbReference type="Pfam" id="PF00400">
    <property type="entry name" value="WD40"/>
    <property type="match status" value="3"/>
</dbReference>
<dbReference type="GO" id="GO:0034657">
    <property type="term" value="C:GID complex"/>
    <property type="evidence" value="ECO:0007669"/>
    <property type="project" value="TreeGrafter"/>
</dbReference>
<dbReference type="InterPro" id="IPR015943">
    <property type="entry name" value="WD40/YVTN_repeat-like_dom_sf"/>
</dbReference>
<dbReference type="InterPro" id="IPR051350">
    <property type="entry name" value="WD_repeat-ST_regulator"/>
</dbReference>
<gene>
    <name evidence="7" type="ORF">CDD82_3485</name>
</gene>
<feature type="domain" description="CTLH" evidence="6">
    <location>
        <begin position="224"/>
        <end position="294"/>
    </location>
</feature>
<dbReference type="PROSITE" id="PS00678">
    <property type="entry name" value="WD_REPEATS_1"/>
    <property type="match status" value="1"/>
</dbReference>
<feature type="compositionally biased region" description="Low complexity" evidence="5">
    <location>
        <begin position="75"/>
        <end position="88"/>
    </location>
</feature>
<name>A0A2C5ZDJ1_9HYPO</name>
<feature type="repeat" description="WD" evidence="4">
    <location>
        <begin position="451"/>
        <end position="487"/>
    </location>
</feature>
<dbReference type="GO" id="GO:0043161">
    <property type="term" value="P:proteasome-mediated ubiquitin-dependent protein catabolic process"/>
    <property type="evidence" value="ECO:0007669"/>
    <property type="project" value="TreeGrafter"/>
</dbReference>
<dbReference type="InterPro" id="IPR006594">
    <property type="entry name" value="LisH"/>
</dbReference>
<dbReference type="Proteomes" id="UP000224854">
    <property type="component" value="Unassembled WGS sequence"/>
</dbReference>
<keyword evidence="2 4" id="KW-0853">WD repeat</keyword>
<evidence type="ECO:0000313" key="8">
    <source>
        <dbReference type="Proteomes" id="UP000224854"/>
    </source>
</evidence>
<dbReference type="PROSITE" id="PS50082">
    <property type="entry name" value="WD_REPEATS_2"/>
    <property type="match status" value="2"/>
</dbReference>
<dbReference type="InterPro" id="IPR006595">
    <property type="entry name" value="CTLH_C"/>
</dbReference>
<dbReference type="PROSITE" id="PS50294">
    <property type="entry name" value="WD_REPEATS_REGION"/>
    <property type="match status" value="2"/>
</dbReference>
<comment type="caution">
    <text evidence="7">The sequence shown here is derived from an EMBL/GenBank/DDBJ whole genome shotgun (WGS) entry which is preliminary data.</text>
</comment>
<dbReference type="PANTHER" id="PTHR22838:SF0">
    <property type="entry name" value="WD REPEAT-CONTAINING PROTEIN 26"/>
    <property type="match status" value="1"/>
</dbReference>
<feature type="repeat" description="WD" evidence="4">
    <location>
        <begin position="665"/>
        <end position="697"/>
    </location>
</feature>
<feature type="compositionally biased region" description="Polar residues" evidence="5">
    <location>
        <begin position="25"/>
        <end position="45"/>
    </location>
</feature>
<feature type="region of interest" description="Disordered" evidence="5">
    <location>
        <begin position="25"/>
        <end position="148"/>
    </location>
</feature>
<dbReference type="InterPro" id="IPR001680">
    <property type="entry name" value="WD40_rpt"/>
</dbReference>
<comment type="function">
    <text evidence="1">Involved in the proteasome-dependent degradation of fructose-1,6-bisphosphatase.</text>
</comment>
<dbReference type="Gene3D" id="2.130.10.10">
    <property type="entry name" value="YVTN repeat-like/Quinoprotein amine dehydrogenase"/>
    <property type="match status" value="1"/>
</dbReference>
<dbReference type="Pfam" id="PF23627">
    <property type="entry name" value="LisH_WDR26"/>
    <property type="match status" value="1"/>
</dbReference>
<keyword evidence="8" id="KW-1185">Reference proteome</keyword>
<evidence type="ECO:0000259" key="6">
    <source>
        <dbReference type="PROSITE" id="PS50897"/>
    </source>
</evidence>